<comment type="caution">
    <text evidence="6">The sequence shown here is derived from an EMBL/GenBank/DDBJ whole genome shotgun (WGS) entry which is preliminary data.</text>
</comment>
<dbReference type="PANTHER" id="PTHR42794">
    <property type="entry name" value="HEMIN IMPORT ATP-BINDING PROTEIN HMUV"/>
    <property type="match status" value="1"/>
</dbReference>
<gene>
    <name evidence="6" type="ORF">A6D92_06535</name>
</gene>
<dbReference type="InterPro" id="IPR003593">
    <property type="entry name" value="AAA+_ATPase"/>
</dbReference>
<dbReference type="Gene3D" id="3.40.50.300">
    <property type="entry name" value="P-loop containing nucleotide triphosphate hydrolases"/>
    <property type="match status" value="1"/>
</dbReference>
<evidence type="ECO:0000256" key="2">
    <source>
        <dbReference type="ARBA" id="ARBA00022741"/>
    </source>
</evidence>
<keyword evidence="2" id="KW-0547">Nucleotide-binding</keyword>
<dbReference type="PROSITE" id="PS50893">
    <property type="entry name" value="ABC_TRANSPORTER_2"/>
    <property type="match status" value="1"/>
</dbReference>
<dbReference type="CDD" id="cd03214">
    <property type="entry name" value="ABC_Iron-Siderophores_B12_Hemin"/>
    <property type="match status" value="1"/>
</dbReference>
<protein>
    <submittedName>
        <fullName evidence="6">Iron ABC transporter ATP-binding protein</fullName>
    </submittedName>
</protein>
<dbReference type="Pfam" id="PF00005">
    <property type="entry name" value="ABC_tran"/>
    <property type="match status" value="1"/>
</dbReference>
<dbReference type="InterPro" id="IPR027417">
    <property type="entry name" value="P-loop_NTPase"/>
</dbReference>
<dbReference type="FunFam" id="3.40.50.300:FF:000134">
    <property type="entry name" value="Iron-enterobactin ABC transporter ATP-binding protein"/>
    <property type="match status" value="1"/>
</dbReference>
<dbReference type="AlphaFoldDB" id="A0A1Y2T6V9"/>
<dbReference type="InterPro" id="IPR003439">
    <property type="entry name" value="ABC_transporter-like_ATP-bd"/>
</dbReference>
<keyword evidence="4" id="KW-1278">Translocase</keyword>
<dbReference type="GO" id="GO:0005524">
    <property type="term" value="F:ATP binding"/>
    <property type="evidence" value="ECO:0007669"/>
    <property type="project" value="UniProtKB-KW"/>
</dbReference>
<dbReference type="NCBIfam" id="NF010068">
    <property type="entry name" value="PRK13548.1"/>
    <property type="match status" value="1"/>
</dbReference>
<evidence type="ECO:0000313" key="7">
    <source>
        <dbReference type="Proteomes" id="UP000194267"/>
    </source>
</evidence>
<name>A0A1Y2T6V9_SYMTR</name>
<accession>A0A1Y2T6V9</accession>
<dbReference type="EMBL" id="LWLV01000453">
    <property type="protein sequence ID" value="OTA41454.1"/>
    <property type="molecule type" value="Genomic_DNA"/>
</dbReference>
<evidence type="ECO:0000256" key="1">
    <source>
        <dbReference type="ARBA" id="ARBA00022448"/>
    </source>
</evidence>
<evidence type="ECO:0000313" key="6">
    <source>
        <dbReference type="EMBL" id="OTA41454.1"/>
    </source>
</evidence>
<keyword evidence="1" id="KW-0813">Transport</keyword>
<dbReference type="GO" id="GO:0016887">
    <property type="term" value="F:ATP hydrolysis activity"/>
    <property type="evidence" value="ECO:0007669"/>
    <property type="project" value="InterPro"/>
</dbReference>
<reference evidence="7" key="1">
    <citation type="submission" date="2016-04" db="EMBL/GenBank/DDBJ databases">
        <authorList>
            <person name="Antunes L.P."/>
            <person name="Martins L.F."/>
            <person name="Pereira R.V."/>
            <person name="Thomas A.M."/>
            <person name="Barbosa D."/>
            <person name="Nascimento L."/>
            <person name="Silva G.M."/>
            <person name="Condomitti G.W."/>
            <person name="Digiampietri L.A."/>
            <person name="Lombardi K.C."/>
            <person name="Ramos P.L."/>
            <person name="Quaggio R.B."/>
            <person name="Oliveira J.C."/>
            <person name="Pascon R.C."/>
            <person name="Cruz J.B."/>
            <person name="Silva A.M."/>
            <person name="Setubal J.C."/>
        </authorList>
    </citation>
    <scope>NUCLEOTIDE SEQUENCE [LARGE SCALE GENOMIC DNA]</scope>
</reference>
<evidence type="ECO:0000256" key="3">
    <source>
        <dbReference type="ARBA" id="ARBA00022840"/>
    </source>
</evidence>
<dbReference type="PANTHER" id="PTHR42794:SF1">
    <property type="entry name" value="HEMIN IMPORT ATP-BINDING PROTEIN HMUV"/>
    <property type="match status" value="1"/>
</dbReference>
<dbReference type="PROSITE" id="PS00211">
    <property type="entry name" value="ABC_TRANSPORTER_1"/>
    <property type="match status" value="1"/>
</dbReference>
<organism evidence="6 7">
    <name type="scientific">Symbiobacterium thermophilum</name>
    <dbReference type="NCBI Taxonomy" id="2734"/>
    <lineage>
        <taxon>Bacteria</taxon>
        <taxon>Bacillati</taxon>
        <taxon>Bacillota</taxon>
        <taxon>Clostridia</taxon>
        <taxon>Eubacteriales</taxon>
        <taxon>Symbiobacteriaceae</taxon>
        <taxon>Symbiobacterium</taxon>
    </lineage>
</organism>
<dbReference type="Proteomes" id="UP000194267">
    <property type="component" value="Unassembled WGS sequence"/>
</dbReference>
<keyword evidence="3 6" id="KW-0067">ATP-binding</keyword>
<evidence type="ECO:0000259" key="5">
    <source>
        <dbReference type="PROSITE" id="PS50893"/>
    </source>
</evidence>
<feature type="domain" description="ABC transporter" evidence="5">
    <location>
        <begin position="2"/>
        <end position="238"/>
    </location>
</feature>
<proteinExistence type="predicted"/>
<dbReference type="InterPro" id="IPR017871">
    <property type="entry name" value="ABC_transporter-like_CS"/>
</dbReference>
<dbReference type="SMART" id="SM00382">
    <property type="entry name" value="AAA"/>
    <property type="match status" value="1"/>
</dbReference>
<evidence type="ECO:0000256" key="4">
    <source>
        <dbReference type="ARBA" id="ARBA00022967"/>
    </source>
</evidence>
<sequence>MLRIESLAVGYGGEPVLNGLDLAVARGEFLVVVGPNGSGKSTLVRAVTGALPPAEGRILLDGRDLRGLRPREVARTLAVVAQDTSVGFPFTVEEIVALGRIPHLPPLRSETPRDRAAVERAMRLTGTQPLAGRLVTALSGGERQRVMVARALAQEPRLLILDEPTAHLDIAHQVELLDLVRRLNRTEGLTVLAILHDLNLAALYADRLVMLRGGRVWADGPPAEVLTEANILTVYGSRVRIVRHPSAGQPQVMLLPREVAAPAQPLEPVSAGSD</sequence>
<dbReference type="SUPFAM" id="SSF52540">
    <property type="entry name" value="P-loop containing nucleoside triphosphate hydrolases"/>
    <property type="match status" value="1"/>
</dbReference>